<organism evidence="2">
    <name type="scientific">uncultured Acetobacteraceae bacterium</name>
    <dbReference type="NCBI Taxonomy" id="169975"/>
    <lineage>
        <taxon>Bacteria</taxon>
        <taxon>Pseudomonadati</taxon>
        <taxon>Pseudomonadota</taxon>
        <taxon>Alphaproteobacteria</taxon>
        <taxon>Acetobacterales</taxon>
        <taxon>Acetobacteraceae</taxon>
        <taxon>environmental samples</taxon>
    </lineage>
</organism>
<gene>
    <name evidence="2" type="ORF">AVDCRST_MAG08-3058</name>
</gene>
<proteinExistence type="predicted"/>
<reference evidence="2" key="1">
    <citation type="submission" date="2020-02" db="EMBL/GenBank/DDBJ databases">
        <authorList>
            <person name="Meier V. D."/>
        </authorList>
    </citation>
    <scope>NUCLEOTIDE SEQUENCE</scope>
    <source>
        <strain evidence="2">AVDCRST_MAG08</strain>
    </source>
</reference>
<evidence type="ECO:0000313" key="2">
    <source>
        <dbReference type="EMBL" id="CAA9268283.1"/>
    </source>
</evidence>
<sequence length="154" mass="16224">MTARTAEAWTPVPRNANHAGRPARQGEIMKAVRTSLIATTLALAAIGCAPTPAQRNSAPGLPMQFGQRVQLGSMMGDRVIREVMISQGGGGLAVAYDAPAGRPESRRVLRLENVNGMLEVLYDTAMPSQMSLGGGGTPRLVQGGGGMYSVQYDR</sequence>
<dbReference type="EMBL" id="CADCTG010000226">
    <property type="protein sequence ID" value="CAA9268283.1"/>
    <property type="molecule type" value="Genomic_DNA"/>
</dbReference>
<dbReference type="AlphaFoldDB" id="A0A6J4J5A1"/>
<protein>
    <submittedName>
        <fullName evidence="2">Uncharacterized protein</fullName>
    </submittedName>
</protein>
<evidence type="ECO:0000256" key="1">
    <source>
        <dbReference type="SAM" id="MobiDB-lite"/>
    </source>
</evidence>
<name>A0A6J4J5A1_9PROT</name>
<feature type="region of interest" description="Disordered" evidence="1">
    <location>
        <begin position="1"/>
        <end position="22"/>
    </location>
</feature>
<accession>A0A6J4J5A1</accession>